<dbReference type="GeneID" id="54573313"/>
<dbReference type="AlphaFoldDB" id="A0A6A6IXL3"/>
<dbReference type="EMBL" id="ML987190">
    <property type="protein sequence ID" value="KAF2255134.1"/>
    <property type="molecule type" value="Genomic_DNA"/>
</dbReference>
<evidence type="ECO:0000313" key="3">
    <source>
        <dbReference type="Proteomes" id="UP000800094"/>
    </source>
</evidence>
<accession>A0A6A6IXL3</accession>
<name>A0A6A6IXL3_9PLEO</name>
<evidence type="ECO:0000256" key="1">
    <source>
        <dbReference type="SAM" id="MobiDB-lite"/>
    </source>
</evidence>
<evidence type="ECO:0000313" key="2">
    <source>
        <dbReference type="EMBL" id="KAF2255134.1"/>
    </source>
</evidence>
<sequence>MTGIDGILLSAPIFHYSRLGRGNQGPTADTARGTVEPKLGPPHKKPMMTARSFSFHEYCLASPTGGRSRSRNCWGWQPPAIAVQTASSVRDCEPGVYAFNRGDLCFINNIPSFDAAPLNGGQVELFRKARWRSSAPGSTKGTNAV</sequence>
<dbReference type="Proteomes" id="UP000800094">
    <property type="component" value="Unassembled WGS sequence"/>
</dbReference>
<keyword evidence="3" id="KW-1185">Reference proteome</keyword>
<organism evidence="2 3">
    <name type="scientific">Trematosphaeria pertusa</name>
    <dbReference type="NCBI Taxonomy" id="390896"/>
    <lineage>
        <taxon>Eukaryota</taxon>
        <taxon>Fungi</taxon>
        <taxon>Dikarya</taxon>
        <taxon>Ascomycota</taxon>
        <taxon>Pezizomycotina</taxon>
        <taxon>Dothideomycetes</taxon>
        <taxon>Pleosporomycetidae</taxon>
        <taxon>Pleosporales</taxon>
        <taxon>Massarineae</taxon>
        <taxon>Trematosphaeriaceae</taxon>
        <taxon>Trematosphaeria</taxon>
    </lineage>
</organism>
<proteinExistence type="predicted"/>
<feature type="region of interest" description="Disordered" evidence="1">
    <location>
        <begin position="20"/>
        <end position="45"/>
    </location>
</feature>
<protein>
    <submittedName>
        <fullName evidence="2">Uncharacterized protein</fullName>
    </submittedName>
</protein>
<dbReference type="RefSeq" id="XP_033690138.1">
    <property type="nucleotide sequence ID" value="XM_033819983.1"/>
</dbReference>
<gene>
    <name evidence="2" type="ORF">BU26DRAFT_151209</name>
</gene>
<reference evidence="2" key="1">
    <citation type="journal article" date="2020" name="Stud. Mycol.">
        <title>101 Dothideomycetes genomes: a test case for predicting lifestyles and emergence of pathogens.</title>
        <authorList>
            <person name="Haridas S."/>
            <person name="Albert R."/>
            <person name="Binder M."/>
            <person name="Bloem J."/>
            <person name="Labutti K."/>
            <person name="Salamov A."/>
            <person name="Andreopoulos B."/>
            <person name="Baker S."/>
            <person name="Barry K."/>
            <person name="Bills G."/>
            <person name="Bluhm B."/>
            <person name="Cannon C."/>
            <person name="Castanera R."/>
            <person name="Culley D."/>
            <person name="Daum C."/>
            <person name="Ezra D."/>
            <person name="Gonzalez J."/>
            <person name="Henrissat B."/>
            <person name="Kuo A."/>
            <person name="Liang C."/>
            <person name="Lipzen A."/>
            <person name="Lutzoni F."/>
            <person name="Magnuson J."/>
            <person name="Mondo S."/>
            <person name="Nolan M."/>
            <person name="Ohm R."/>
            <person name="Pangilinan J."/>
            <person name="Park H.-J."/>
            <person name="Ramirez L."/>
            <person name="Alfaro M."/>
            <person name="Sun H."/>
            <person name="Tritt A."/>
            <person name="Yoshinaga Y."/>
            <person name="Zwiers L.-H."/>
            <person name="Turgeon B."/>
            <person name="Goodwin S."/>
            <person name="Spatafora J."/>
            <person name="Crous P."/>
            <person name="Grigoriev I."/>
        </authorList>
    </citation>
    <scope>NUCLEOTIDE SEQUENCE</scope>
    <source>
        <strain evidence="2">CBS 122368</strain>
    </source>
</reference>